<dbReference type="InterPro" id="IPR051681">
    <property type="entry name" value="Ser/Thr_Kinases-Pseudokinases"/>
</dbReference>
<keyword evidence="3" id="KW-1185">Reference proteome</keyword>
<evidence type="ECO:0000313" key="3">
    <source>
        <dbReference type="Proteomes" id="UP000054248"/>
    </source>
</evidence>
<evidence type="ECO:0000259" key="1">
    <source>
        <dbReference type="PROSITE" id="PS50011"/>
    </source>
</evidence>
<reference evidence="2 3" key="1">
    <citation type="submission" date="2014-04" db="EMBL/GenBank/DDBJ databases">
        <authorList>
            <consortium name="DOE Joint Genome Institute"/>
            <person name="Kuo A."/>
            <person name="Girlanda M."/>
            <person name="Perotto S."/>
            <person name="Kohler A."/>
            <person name="Nagy L.G."/>
            <person name="Floudas D."/>
            <person name="Copeland A."/>
            <person name="Barry K.W."/>
            <person name="Cichocki N."/>
            <person name="Veneault-Fourrey C."/>
            <person name="LaButti K."/>
            <person name="Lindquist E.A."/>
            <person name="Lipzen A."/>
            <person name="Lundell T."/>
            <person name="Morin E."/>
            <person name="Murat C."/>
            <person name="Sun H."/>
            <person name="Tunlid A."/>
            <person name="Henrissat B."/>
            <person name="Grigoriev I.V."/>
            <person name="Hibbett D.S."/>
            <person name="Martin F."/>
            <person name="Nordberg H.P."/>
            <person name="Cantor M.N."/>
            <person name="Hua S.X."/>
        </authorList>
    </citation>
    <scope>NUCLEOTIDE SEQUENCE [LARGE SCALE GENOMIC DNA]</scope>
    <source>
        <strain evidence="2 3">MUT 4182</strain>
    </source>
</reference>
<dbReference type="OrthoDB" id="1924919at2759"/>
<dbReference type="Pfam" id="PF07714">
    <property type="entry name" value="PK_Tyr_Ser-Thr"/>
    <property type="match status" value="1"/>
</dbReference>
<dbReference type="STRING" id="1051891.A0A0C3QX12"/>
<dbReference type="SMART" id="SM00220">
    <property type="entry name" value="S_TKc"/>
    <property type="match status" value="1"/>
</dbReference>
<protein>
    <recommendedName>
        <fullName evidence="1">Protein kinase domain-containing protein</fullName>
    </recommendedName>
</protein>
<evidence type="ECO:0000313" key="2">
    <source>
        <dbReference type="EMBL" id="KIO33519.1"/>
    </source>
</evidence>
<name>A0A0C3QX12_9AGAM</name>
<dbReference type="InterPro" id="IPR000719">
    <property type="entry name" value="Prot_kinase_dom"/>
</dbReference>
<dbReference type="InterPro" id="IPR001245">
    <property type="entry name" value="Ser-Thr/Tyr_kinase_cat_dom"/>
</dbReference>
<dbReference type="GO" id="GO:0005524">
    <property type="term" value="F:ATP binding"/>
    <property type="evidence" value="ECO:0007669"/>
    <property type="project" value="InterPro"/>
</dbReference>
<dbReference type="InterPro" id="IPR008271">
    <property type="entry name" value="Ser/Thr_kinase_AS"/>
</dbReference>
<dbReference type="EMBL" id="KN822948">
    <property type="protein sequence ID" value="KIO33519.1"/>
    <property type="molecule type" value="Genomic_DNA"/>
</dbReference>
<proteinExistence type="predicted"/>
<feature type="non-terminal residue" evidence="2">
    <location>
        <position position="1"/>
    </location>
</feature>
<dbReference type="PROSITE" id="PS00108">
    <property type="entry name" value="PROTEIN_KINASE_ST"/>
    <property type="match status" value="1"/>
</dbReference>
<organism evidence="2 3">
    <name type="scientific">Tulasnella calospora MUT 4182</name>
    <dbReference type="NCBI Taxonomy" id="1051891"/>
    <lineage>
        <taxon>Eukaryota</taxon>
        <taxon>Fungi</taxon>
        <taxon>Dikarya</taxon>
        <taxon>Basidiomycota</taxon>
        <taxon>Agaricomycotina</taxon>
        <taxon>Agaricomycetes</taxon>
        <taxon>Cantharellales</taxon>
        <taxon>Tulasnellaceae</taxon>
        <taxon>Tulasnella</taxon>
    </lineage>
</organism>
<dbReference type="InterPro" id="IPR011009">
    <property type="entry name" value="Kinase-like_dom_sf"/>
</dbReference>
<dbReference type="Proteomes" id="UP000054248">
    <property type="component" value="Unassembled WGS sequence"/>
</dbReference>
<dbReference type="GO" id="GO:0004674">
    <property type="term" value="F:protein serine/threonine kinase activity"/>
    <property type="evidence" value="ECO:0007669"/>
    <property type="project" value="TreeGrafter"/>
</dbReference>
<dbReference type="PROSITE" id="PS50011">
    <property type="entry name" value="PROTEIN_KINASE_DOM"/>
    <property type="match status" value="1"/>
</dbReference>
<accession>A0A0C3QX12</accession>
<reference evidence="3" key="2">
    <citation type="submission" date="2015-01" db="EMBL/GenBank/DDBJ databases">
        <title>Evolutionary Origins and Diversification of the Mycorrhizal Mutualists.</title>
        <authorList>
            <consortium name="DOE Joint Genome Institute"/>
            <consortium name="Mycorrhizal Genomics Consortium"/>
            <person name="Kohler A."/>
            <person name="Kuo A."/>
            <person name="Nagy L.G."/>
            <person name="Floudas D."/>
            <person name="Copeland A."/>
            <person name="Barry K.W."/>
            <person name="Cichocki N."/>
            <person name="Veneault-Fourrey C."/>
            <person name="LaButti K."/>
            <person name="Lindquist E.A."/>
            <person name="Lipzen A."/>
            <person name="Lundell T."/>
            <person name="Morin E."/>
            <person name="Murat C."/>
            <person name="Riley R."/>
            <person name="Ohm R."/>
            <person name="Sun H."/>
            <person name="Tunlid A."/>
            <person name="Henrissat B."/>
            <person name="Grigoriev I.V."/>
            <person name="Hibbett D.S."/>
            <person name="Martin F."/>
        </authorList>
    </citation>
    <scope>NUCLEOTIDE SEQUENCE [LARGE SCALE GENOMIC DNA]</scope>
    <source>
        <strain evidence="3">MUT 4182</strain>
    </source>
</reference>
<dbReference type="AlphaFoldDB" id="A0A0C3QX12"/>
<dbReference type="HOGENOM" id="CLU_000288_7_18_1"/>
<sequence>LDHPNIVPLLGWILTPSLSFVSPWYEQGNLYGQLGGLSRIKRIRLLLGIAKGLGYLHSRSPPVVHGDLKPDNILLSDQGEPLLTDFGLSKIIGEEEMYTYSHRMGGSVPWMAPECVTGTGGSCQSDIYSFGSVAFTVIVFLI</sequence>
<dbReference type="PANTHER" id="PTHR44329">
    <property type="entry name" value="SERINE/THREONINE-PROTEIN KINASE TNNI3K-RELATED"/>
    <property type="match status" value="1"/>
</dbReference>
<dbReference type="Gene3D" id="1.10.510.10">
    <property type="entry name" value="Transferase(Phosphotransferase) domain 1"/>
    <property type="match status" value="1"/>
</dbReference>
<gene>
    <name evidence="2" type="ORF">M407DRAFT_65560</name>
</gene>
<feature type="domain" description="Protein kinase" evidence="1">
    <location>
        <begin position="1"/>
        <end position="142"/>
    </location>
</feature>
<dbReference type="SUPFAM" id="SSF56112">
    <property type="entry name" value="Protein kinase-like (PK-like)"/>
    <property type="match status" value="1"/>
</dbReference>